<dbReference type="GO" id="GO:0006260">
    <property type="term" value="P:DNA replication"/>
    <property type="evidence" value="ECO:0007669"/>
    <property type="project" value="InterPro"/>
</dbReference>
<accession>A0AAE9J1N4</accession>
<name>A0AAE9J1N4_CAEBR</name>
<dbReference type="PROSITE" id="PS52043">
    <property type="entry name" value="UBR4_E3"/>
    <property type="match status" value="1"/>
</dbReference>
<sequence length="4242" mass="483476">MGARDLALGLARWVIKNGENEISGDLTAAIVYRLRVVENYHHTDVDVICEAMRLLIKQLVKLPPVTFAPEVWIPILTAIIEGGIEPLWSDMMITIDLSHIATSSAPDENLDDVDSELPPNSGLKTCEQITTISREAVLEIGLPRRVFSAIWGCDFGELMEKMMGGSWEDIKISTTNESAKQASWLLERNIFDTFSEMSNYEQFAKEIYYAALARLLKRLQEDQKPSKDAEDASHYDMSFQIYEEVIKKLWPYLTKKDLDATKKSTLTIFEKLLSTAPNDNLVQKIAEKFIDTCGWLKISAEQICAEMEPRLWRTVKSLVARLLDLKKTIPYEIVSYAIAVHITQEVTLASPEEFAPDDFETIALQPTAGSKKEMYLRTMVDATRVSLWSCIKFLKTAKSSEDIVHFMKTFYSDLVFSQEAAIIEAAVDLYREATSHDLIKSEDILSIVDCVINAPAIVSIMFIIDRIKDSKTIEIAIERVLIRMANDLEDIDEKREGYVNHMNETAEFWQCVRGMATWEITNRAAKRFAEVAIDSVDIRTATLAADFFLTILTLELEDDSKTKKPSICNANFPSWQMETDRFQQIGNKLVECNMAKRDASKRCPLFTLKQLEDVEGLTPRELIYVATQMKTLKTPEGLGRHQKFYEGYEGIEGILEKFQSREHQIRICQKLLENFCTTIMENEKSSLFFLMDSENILTWLEEIGVLHTLTENLVELCFTIEAWDMMTLLQLDPNEVHFEELQIFGKIWNSKVWKTLDEERQKEMEEQTRLLLRKQYEVQNHKMKSRFQAYREKRYNGKFPIRPKTEQFETKLLEMHNRIATWLVAKKTAKEFADESTKMYTWLLGVCSGQTSYEKDVGVAALNILVRLHPDKEKRDGILHHFGVKTALRGSCKCAEKKDFISFRRFFLRIFNEIVATDMKQWTNDLPIEKVNHRLGGFLEWLDDFSDDVRATDFGTHIQSILHLAHHCWFRLRTIEVAELDGTTPEAISVASKKFVEFIAGHMDKIVRWMEPNVKPFNYSSRFEQFLEVIFTFPDLAKEHRQTIELFLEQIFDLFLREDCIQGLINHPDYKVQTTEKYGNSSLNTLNEYYLKDPVHGKLFRIQTILELICSYGTENVHLYCLARIQEAVRTIPAKILENSGILSGDTIIVENSQKRIIPDVTILTEFIGFFNCLYQQLCIEPPVEPTDDTVIRAFLLQDSDIRARNDSVKKNGHAEKGHHKNELDFNFCTFKSTGNKFVTQHWYNCYTCKMIESTGVCSTCAINCHRGHELAYSKKGAFFCDCGSNGCESMIIQVEHVPHSINALRGQIPDGMVQKASPKNPNIFPYKFGFFKPEFSKFSNSGFETVKNAVRLVQEEFEKAHESIEKILEAIDKGNQKALRVTEKREKIVKSMRNMERVELEENEEFMEALDSAGHFLPIRRSDIRIHDTHNSSALPRQRELADVIKLDNGTELLVMIPDSIQTSLHLHYMDTRTHLLQGMHFLRTETEQIPFNAVSLHVSGNRVVVCGVYEIYALRFSPQGTVIDRAHIKLLENGNSSSMQNNPVRKAMFCEETRGDKKKRQLIAVATMQYIRVYDLTLHDSDFVEEMVLTTGNVEDVVILNQDNGNIRILVLASSGYLYEHNITDCSADNNSIFLTNVVNTPGMDMNGDGVSLHYSSTFDLLFVSLDTALYVARLPDAGSPPIYDWKLLNIKWPVEVWRESAGLISCLSKEISDQVIYFLPQEDKILIQKTHVKRPISTYFLLTSSKKQAIYSCLLFADLPTCEIWETTWQLTHDLWIEDVPSERFAVEIVDTQGATPRPLDKRDAVLMAEQIEPIGSVDWSCREIEAFYTHDELNHRMAAVQENCMPITVVQQTHFTLLARITNSRQIVRMIRVEVEGPTGPDFLKIGGTRYSINSREHKAFDLRLSREESLNMDHREISIEVIPKSTQNTIKIRSLKLYGCDRDQMDEVQPRFERQPVLSTSNRLVFAVLGFPGLEKKWAERQAKKHLSRKLNHPMVYGAALRAIIRANSPGNLDENLFRIIDSAYLQEWKALPEWTDAVGFHEMRTNYIEQLLIRLQAVRTRWAFFYKTLKHEFNGSVTKFVEIMIEEMKRMPLHRCSMIAQAIVKVVFGLLSHTTADDSEHLIQIFLDIFTDQPTYHLANDMRSAVQETITRYENSMKKQAKTLEIFHHRIGYRVTRVAESGIGQFYGCPKIVEESSDSVLISQINGIKQSYEADDTQWLQLLINMVLNKLTRSKSTTTWQNISDSPSYNLSRVLASCVAILDSKVVANHFTHLVSLIKYDADQIYPFTEESYANYSLLRSVELLLFVCLEKRCEAGCECSEAITERLLKELQSVGIRDLCFKVLEKLIPEWKGRGPATITRSSTVEGGHQRKVWLPHVPLVSSSANPPNAAVLKSSDWPSNSNDAYIISCTDLVLLIPQHLHELDRKKSIPRDDRWFQKLCQLMTYSIGCSAYRQSKKLLMAMCNGDETKYKIMRDKYKMQDLLQQLVRKYVDVSKEIGGHQQLTEIVDILAAITKLALARPDMWSDVASTYTTWLLRLACYTADVVASQVVELLIVAVRDSSVGGQLSIQLADSIIEAENGEFIEKIIKRFLIGKDEQLRWTLHGMLRSVIQLASRQNQCSIVKKLYNMMYPLVANLGVQGAQLVDLIATYAPRVFSSSELVSMTQSEISTIQKLSNLLNEEGYRGNYRLMSELGLGWKAIQFDRNPCLVCFQTKGSHDVVKMTSMRQDARYSPNTMIYKLISNYEISKVTIKLSDVKRTKTIKKVSLYYSAKSVESVELKLHPDLWRKCAMVTVPDNEICINLALAVPVVTSSLVIEFEEVADQRGISQLHCPRCSGPVRSQSGVCDGCGENAFQCVKCRAINYVEREPFLCQSCGYCKYARIDVLATCRALPGAQHITCDAERGQCIQEITQLLVKMDTTRTKLTGYRAVCESLYLKPRPLPAYRLHVENTHIAEFFEANGSVNTEQQPFQSVTQPMANLSNSIKNLHGELCQQTQQLMYLHEELNRYDHSNEISVVCYKPQNSSYYSTSESCFGCLCNQLLHSIALLHSSCDDENALNLLLSSDSVIEKLGCLGQTYEPLREEIEELIVRLMFNRSDMTTKIQKLIESGDVNLSVMVKSLMYAADPTWQQKLKLLIRFAIEKRDENSCLQALMVLNKYLEATKSVTVEERRRSRMSGKESVVRWLTSDDDWKDCCSIASTSHTKAPPTPSNPYQWISECLFSQWMSVRSAANQLLVSLSRQSFHEPISFLILCENIPKLGEMPSRSCDQFMASCHTIIDSSANTKTRLFIQQFHVYLIRRIHEECANLHEQSISLLTDNSFGERLRCFVELLSLLLSGSNVENVLLKAGADDLLIFLLHSTIFLKRMMTRRTRAIDSSRIALEKLLKRVSSRDGTKLMSVCVESLKLVKDTSTLGIIVGVMMEIMNPQQQQEESFYIQIEKDVAQEDFLQGRMANNPYSSSDPGMGPLMRDIKNKICRDTEMIALMEDDNGMELLVGGNIISLSLSVRDVYDRLWKRNNIGAPMLIVYRMRGLMGDAVETFIENFGVAEDSNEDAEEDEQLAKMTSCLTKCGGIDKLMDLLATSVDSSSGRFLLGHLRKIFERIVKIPSGRRALIERQMPERMFSVVRICCADPTNESKVQIGLELYKVVEFVVSDKQVQDILGGIQKEDATWWFDLFEKRGNEEGSVTEMHRKTAQLLDQMTASIGNVVLGSHDSEDVLVEMYKRILKWEVIDAGVTAAEQRARVTISRRDQTIMMTEQLATITSNLLQSTYGIRLKQKILDSGVIDSTCQYLLKDLPNLYQPTESPEWKVFLSKPSLKLILTLLAGLARGHQASQKEIAKTSLKLMHRLEQVASDNSIGTLAENVIEALNEDEEVKNQIKMVRDETEKKKKQLAMANREKQLQKMRMKVGSGGQITVSSRTIHNEPSIDDTDSLTCCICRESVIRGTQAAGVYAFAAVDPETARTSTVSMMVMVHLECHKNAIRGGGGGRAVDEWTRSKLHNAGAKCNVITPIAMGNCSNENWMEALQRFATDIGRISGLAHGVINRNFVFVDICRLIDRFIYKRSFSNQSDGGGRESNMQYLSILHLLGVSLGTGDVEFEISNPMQRLVAFLFTELTAESWNEQKNDVLRATLNDAQTNGVEATWQGFKPTLMTWALVDAYFNKIIKITGEDRIEWLREHLVENINKTRGFVEDFDSNVLPCDDINEFCDVTGAPLEELNMFLAGNQP</sequence>
<evidence type="ECO:0000256" key="1">
    <source>
        <dbReference type="ARBA" id="ARBA00009970"/>
    </source>
</evidence>
<dbReference type="GO" id="GO:0008270">
    <property type="term" value="F:zinc ion binding"/>
    <property type="evidence" value="ECO:0007669"/>
    <property type="project" value="UniProtKB-KW"/>
</dbReference>
<organism evidence="8 9">
    <name type="scientific">Caenorhabditis briggsae</name>
    <dbReference type="NCBI Taxonomy" id="6238"/>
    <lineage>
        <taxon>Eukaryota</taxon>
        <taxon>Metazoa</taxon>
        <taxon>Ecdysozoa</taxon>
        <taxon>Nematoda</taxon>
        <taxon>Chromadorea</taxon>
        <taxon>Rhabditida</taxon>
        <taxon>Rhabditina</taxon>
        <taxon>Rhabditomorpha</taxon>
        <taxon>Rhabditoidea</taxon>
        <taxon>Rhabditidae</taxon>
        <taxon>Peloderinae</taxon>
        <taxon>Caenorhabditis</taxon>
    </lineage>
</organism>
<gene>
    <name evidence="8" type="ORF">L5515_000390</name>
</gene>
<dbReference type="Pfam" id="PF24079">
    <property type="entry name" value="UBR4"/>
    <property type="match status" value="1"/>
</dbReference>
<dbReference type="Proteomes" id="UP000829354">
    <property type="component" value="Chromosome I"/>
</dbReference>
<comment type="similarity">
    <text evidence="1 6">Belongs to the UBR4 family.</text>
</comment>
<evidence type="ECO:0000256" key="6">
    <source>
        <dbReference type="PROSITE-ProRule" id="PRU01388"/>
    </source>
</evidence>
<keyword evidence="4" id="KW-0862">Zinc</keyword>
<evidence type="ECO:0000313" key="8">
    <source>
        <dbReference type="EMBL" id="UMM10763.1"/>
    </source>
</evidence>
<dbReference type="PANTHER" id="PTHR21725:SF1">
    <property type="entry name" value="E3 UBIQUITIN-PROTEIN LIGASE UBR4"/>
    <property type="match status" value="1"/>
</dbReference>
<proteinExistence type="inferred from homology"/>
<reference evidence="8 9" key="1">
    <citation type="submission" date="2022-04" db="EMBL/GenBank/DDBJ databases">
        <title>Chromosome-level reference genomes for two strains of Caenorhabditis briggsae: an improved platform for comparative genomics.</title>
        <authorList>
            <person name="Stevens L."/>
            <person name="Andersen E."/>
        </authorList>
    </citation>
    <scope>NUCLEOTIDE SEQUENCE [LARGE SCALE GENOMIC DNA]</scope>
    <source>
        <strain evidence="8">VX34</strain>
        <tissue evidence="8">Whole-organism</tissue>
    </source>
</reference>
<dbReference type="PROSITE" id="PS51157">
    <property type="entry name" value="ZF_UBR"/>
    <property type="match status" value="1"/>
</dbReference>
<dbReference type="InterPro" id="IPR045189">
    <property type="entry name" value="UBR4-like"/>
</dbReference>
<feature type="domain" description="UBR-type" evidence="7">
    <location>
        <begin position="1227"/>
        <end position="1293"/>
    </location>
</feature>
<dbReference type="Pfam" id="PF02916">
    <property type="entry name" value="DNA_PPF"/>
    <property type="match status" value="1"/>
</dbReference>
<protein>
    <recommendedName>
        <fullName evidence="7">UBR-type domain-containing protein</fullName>
    </recommendedName>
</protein>
<dbReference type="InterPro" id="IPR004190">
    <property type="entry name" value="DNA_pol_proc_fac"/>
</dbReference>
<dbReference type="PANTHER" id="PTHR21725">
    <property type="entry name" value="E3 UBIQUITIN-PROTEIN LIGASE UBR4"/>
    <property type="match status" value="1"/>
</dbReference>
<dbReference type="Pfam" id="PF13764">
    <property type="entry name" value="E3_UbLigase_R4"/>
    <property type="match status" value="1"/>
</dbReference>
<evidence type="ECO:0000259" key="7">
    <source>
        <dbReference type="PROSITE" id="PS51157"/>
    </source>
</evidence>
<dbReference type="Pfam" id="PF02207">
    <property type="entry name" value="zf-UBR"/>
    <property type="match status" value="1"/>
</dbReference>
<keyword evidence="2" id="KW-0479">Metal-binding</keyword>
<feature type="zinc finger region" description="UBR-type" evidence="5">
    <location>
        <begin position="1227"/>
        <end position="1293"/>
    </location>
</feature>
<evidence type="ECO:0000256" key="4">
    <source>
        <dbReference type="ARBA" id="ARBA00022833"/>
    </source>
</evidence>
<dbReference type="EMBL" id="CP092620">
    <property type="protein sequence ID" value="UMM10763.1"/>
    <property type="molecule type" value="Genomic_DNA"/>
</dbReference>
<feature type="region of interest" description="UBR4 E3 catalytic module" evidence="6">
    <location>
        <begin position="3828"/>
        <end position="4242"/>
    </location>
</feature>
<dbReference type="InterPro" id="IPR056530">
    <property type="entry name" value="UBR4-like_dom"/>
</dbReference>
<keyword evidence="9" id="KW-1185">Reference proteome</keyword>
<dbReference type="SMART" id="SM00396">
    <property type="entry name" value="ZnF_UBR1"/>
    <property type="match status" value="1"/>
</dbReference>
<evidence type="ECO:0000256" key="3">
    <source>
        <dbReference type="ARBA" id="ARBA00022771"/>
    </source>
</evidence>
<dbReference type="CDD" id="cd19674">
    <property type="entry name" value="UBR-box_UBR4_like"/>
    <property type="match status" value="1"/>
</dbReference>
<dbReference type="InterPro" id="IPR003126">
    <property type="entry name" value="Znf_UBR"/>
</dbReference>
<dbReference type="InterPro" id="IPR025704">
    <property type="entry name" value="E3_Ub_ligase_UBR4_C"/>
</dbReference>
<evidence type="ECO:0000256" key="2">
    <source>
        <dbReference type="ARBA" id="ARBA00022723"/>
    </source>
</evidence>
<evidence type="ECO:0000256" key="5">
    <source>
        <dbReference type="PROSITE-ProRule" id="PRU00508"/>
    </source>
</evidence>
<keyword evidence="3 6" id="KW-0863">Zinc-finger</keyword>
<evidence type="ECO:0000313" key="9">
    <source>
        <dbReference type="Proteomes" id="UP000829354"/>
    </source>
</evidence>